<gene>
    <name evidence="3" type="ORF">MQN93_39000</name>
</gene>
<proteinExistence type="predicted"/>
<keyword evidence="4" id="KW-1185">Reference proteome</keyword>
<dbReference type="PANTHER" id="PTHR30143:SF0">
    <property type="entry name" value="2-KETO-4-PENTENOATE HYDRATASE"/>
    <property type="match status" value="1"/>
</dbReference>
<keyword evidence="1" id="KW-0456">Lyase</keyword>
<sequence length="279" mass="30166">MKALLAASGARDDGWAEERASWLLAARRRRVLLDPLSEKEPLDLRDAYRIQRKVNESRLRDGQKSAGFKLGYTSKPMREQMGVATPNYGPLTDRMLVSNDSTTDPDLLQPRIEPEVGLVLGRPLAGRITRHDALNAVKYAVACLEVVDSLWADYRFTAEDNTADGSSAAQVVVGPRLPALRHGLVNTGVVLYRNGTIVGTSAAAAASGHPIDSLVWLVHQLHQEGAGLEAGMLVITGGLTSAVELAPGDVVEAEFQPGYRVGVRRLPQTRNATRAEARS</sequence>
<organism evidence="3 4">
    <name type="scientific">Streptomyces spinosisporus</name>
    <dbReference type="NCBI Taxonomy" id="2927582"/>
    <lineage>
        <taxon>Bacteria</taxon>
        <taxon>Bacillati</taxon>
        <taxon>Actinomycetota</taxon>
        <taxon>Actinomycetes</taxon>
        <taxon>Kitasatosporales</taxon>
        <taxon>Streptomycetaceae</taxon>
        <taxon>Streptomyces</taxon>
    </lineage>
</organism>
<evidence type="ECO:0000259" key="2">
    <source>
        <dbReference type="Pfam" id="PF01557"/>
    </source>
</evidence>
<feature type="domain" description="Fumarylacetoacetase-like C-terminal" evidence="2">
    <location>
        <begin position="108"/>
        <end position="256"/>
    </location>
</feature>
<keyword evidence="3" id="KW-0378">Hydrolase</keyword>
<dbReference type="Proteomes" id="UP001165270">
    <property type="component" value="Unassembled WGS sequence"/>
</dbReference>
<dbReference type="GO" id="GO:0016787">
    <property type="term" value="F:hydrolase activity"/>
    <property type="evidence" value="ECO:0007669"/>
    <property type="project" value="UniProtKB-KW"/>
</dbReference>
<reference evidence="3" key="1">
    <citation type="submission" date="2022-03" db="EMBL/GenBank/DDBJ databases">
        <title>Streptomyces 7R015 and 7R016 isolated from Barleria lupulina in Thailand.</title>
        <authorList>
            <person name="Kanchanasin P."/>
            <person name="Phongsopitanun W."/>
            <person name="Tanasupawat S."/>
        </authorList>
    </citation>
    <scope>NUCLEOTIDE SEQUENCE</scope>
    <source>
        <strain evidence="3">7R016</strain>
    </source>
</reference>
<evidence type="ECO:0000256" key="1">
    <source>
        <dbReference type="ARBA" id="ARBA00023239"/>
    </source>
</evidence>
<protein>
    <submittedName>
        <fullName evidence="3">Fumarylacetoacetate hydrolase family protein</fullName>
    </submittedName>
</protein>
<accession>A0ABS9XUE7</accession>
<dbReference type="InterPro" id="IPR050772">
    <property type="entry name" value="Hydratase-Decarb/MhpD_sf"/>
</dbReference>
<dbReference type="RefSeq" id="WP_242713208.1">
    <property type="nucleotide sequence ID" value="NZ_JALDAX010000024.1"/>
</dbReference>
<dbReference type="InterPro" id="IPR036663">
    <property type="entry name" value="Fumarylacetoacetase_C_sf"/>
</dbReference>
<evidence type="ECO:0000313" key="4">
    <source>
        <dbReference type="Proteomes" id="UP001165270"/>
    </source>
</evidence>
<dbReference type="Pfam" id="PF01557">
    <property type="entry name" value="FAA_hydrolase"/>
    <property type="match status" value="1"/>
</dbReference>
<dbReference type="EMBL" id="JALDAX010000024">
    <property type="protein sequence ID" value="MCI3245711.1"/>
    <property type="molecule type" value="Genomic_DNA"/>
</dbReference>
<dbReference type="InterPro" id="IPR011234">
    <property type="entry name" value="Fumarylacetoacetase-like_C"/>
</dbReference>
<name>A0ABS9XUE7_9ACTN</name>
<comment type="caution">
    <text evidence="3">The sequence shown here is derived from an EMBL/GenBank/DDBJ whole genome shotgun (WGS) entry which is preliminary data.</text>
</comment>
<dbReference type="Gene3D" id="3.90.850.10">
    <property type="entry name" value="Fumarylacetoacetase-like, C-terminal domain"/>
    <property type="match status" value="1"/>
</dbReference>
<dbReference type="SUPFAM" id="SSF56529">
    <property type="entry name" value="FAH"/>
    <property type="match status" value="1"/>
</dbReference>
<dbReference type="PANTHER" id="PTHR30143">
    <property type="entry name" value="ACID HYDRATASE"/>
    <property type="match status" value="1"/>
</dbReference>
<evidence type="ECO:0000313" key="3">
    <source>
        <dbReference type="EMBL" id="MCI3245711.1"/>
    </source>
</evidence>